<keyword evidence="6 8" id="KW-0443">Lipid metabolism</keyword>
<organism evidence="12 13">
    <name type="scientific">Henningerozyma blattae (strain ATCC 34711 / CBS 6284 / DSM 70876 / NBRC 10599 / NRRL Y-10934 / UCD 77-7)</name>
    <name type="common">Yeast</name>
    <name type="synonym">Tetrapisispora blattae</name>
    <dbReference type="NCBI Taxonomy" id="1071380"/>
    <lineage>
        <taxon>Eukaryota</taxon>
        <taxon>Fungi</taxon>
        <taxon>Dikarya</taxon>
        <taxon>Ascomycota</taxon>
        <taxon>Saccharomycotina</taxon>
        <taxon>Saccharomycetes</taxon>
        <taxon>Saccharomycetales</taxon>
        <taxon>Saccharomycetaceae</taxon>
        <taxon>Henningerozyma</taxon>
    </lineage>
</organism>
<dbReference type="STRING" id="1071380.I2GXP7"/>
<dbReference type="HOGENOM" id="CLU_014602_0_0_1"/>
<evidence type="ECO:0000256" key="5">
    <source>
        <dbReference type="ARBA" id="ARBA00022963"/>
    </source>
</evidence>
<evidence type="ECO:0000256" key="6">
    <source>
        <dbReference type="ARBA" id="ARBA00023098"/>
    </source>
</evidence>
<dbReference type="PANTHER" id="PTHR10728">
    <property type="entry name" value="CYTOSOLIC PHOSPHOLIPASE A2"/>
    <property type="match status" value="1"/>
</dbReference>
<evidence type="ECO:0000256" key="10">
    <source>
        <dbReference type="SAM" id="MobiDB-lite"/>
    </source>
</evidence>
<proteinExistence type="inferred from homology"/>
<dbReference type="GO" id="GO:0004622">
    <property type="term" value="F:phosphatidylcholine lysophospholipase activity"/>
    <property type="evidence" value="ECO:0007669"/>
    <property type="project" value="UniProtKB-EC"/>
</dbReference>
<dbReference type="InParanoid" id="I2GXP7"/>
<evidence type="ECO:0000313" key="13">
    <source>
        <dbReference type="Proteomes" id="UP000002866"/>
    </source>
</evidence>
<dbReference type="Proteomes" id="UP000002866">
    <property type="component" value="Chromosome 2"/>
</dbReference>
<feature type="domain" description="PLA2c" evidence="11">
    <location>
        <begin position="32"/>
        <end position="594"/>
    </location>
</feature>
<evidence type="ECO:0000256" key="9">
    <source>
        <dbReference type="RuleBase" id="RU362103"/>
    </source>
</evidence>
<comment type="similarity">
    <text evidence="1 9">Belongs to the lysophospholipase family.</text>
</comment>
<dbReference type="GeneID" id="14494129"/>
<keyword evidence="5 8" id="KW-0442">Lipid degradation</keyword>
<dbReference type="GO" id="GO:0004623">
    <property type="term" value="F:phospholipase A2 activity"/>
    <property type="evidence" value="ECO:0007669"/>
    <property type="project" value="TreeGrafter"/>
</dbReference>
<dbReference type="EC" id="3.1.1.5" evidence="2 9"/>
<reference evidence="12 13" key="1">
    <citation type="journal article" date="2011" name="Proc. Natl. Acad. Sci. U.S.A.">
        <title>Evolutionary erosion of yeast sex chromosomes by mating-type switching accidents.</title>
        <authorList>
            <person name="Gordon J.L."/>
            <person name="Armisen D."/>
            <person name="Proux-Wera E."/>
            <person name="Oheigeartaigh S.S."/>
            <person name="Byrne K.P."/>
            <person name="Wolfe K.H."/>
        </authorList>
    </citation>
    <scope>NUCLEOTIDE SEQUENCE [LARGE SCALE GENOMIC DNA]</scope>
    <source>
        <strain evidence="13">ATCC 34711 / CBS 6284 / DSM 70876 / NBRC 10599 / NRRL Y-10934 / UCD 77-7</strain>
    </source>
</reference>
<evidence type="ECO:0000313" key="12">
    <source>
        <dbReference type="EMBL" id="CCH58899.1"/>
    </source>
</evidence>
<dbReference type="GO" id="GO:0005576">
    <property type="term" value="C:extracellular region"/>
    <property type="evidence" value="ECO:0007669"/>
    <property type="project" value="TreeGrafter"/>
</dbReference>
<dbReference type="InterPro" id="IPR016035">
    <property type="entry name" value="Acyl_Trfase/lysoPLipase"/>
</dbReference>
<dbReference type="AlphaFoldDB" id="I2GXP7"/>
<keyword evidence="3 9" id="KW-0732">Signal</keyword>
<feature type="region of interest" description="Disordered" evidence="10">
    <location>
        <begin position="616"/>
        <end position="635"/>
    </location>
</feature>
<dbReference type="FunFam" id="3.40.1090.10:FF:000010">
    <property type="entry name" value="Lysophospholipase"/>
    <property type="match status" value="1"/>
</dbReference>
<dbReference type="PANTHER" id="PTHR10728:SF33">
    <property type="entry name" value="LYSOPHOSPHOLIPASE 1-RELATED"/>
    <property type="match status" value="1"/>
</dbReference>
<evidence type="ECO:0000256" key="2">
    <source>
        <dbReference type="ARBA" id="ARBA00013274"/>
    </source>
</evidence>
<keyword evidence="4 8" id="KW-0378">Hydrolase</keyword>
<sequence>MQIYYSITYLLLILSATLAWSPSNGYVPEMVPCASNISLVRNASSLSPNETAWLRKRNEIVRPNLYTFLKNSTSNFTNSSIFSDLFTLLTSNSSSGLRNSTLKQPRIAIAASGGGYRAMFVGAGMIAAMDNRTNGSIEHGLGGLLQSSTYLAGLSGGSWLVGTLAWNNWTSVQDIVNNFTKDDSIWDLSNSIVNPGGVNIFKTSKTWDDISDAVHDKQDAGFNISLTDVWGRALSYNFFPSLYHGGEGYTWSTIRDAQVFQDAQMPFPVVVSDGRYPGTFIINSNATVFEFNPFEMGSWDPTLNAFTDVKYLGTNVTDGKPNVTGKCVAGFDNTGFILGTSSSLFNQFLLQLNTTGLPDFIQDIARHFLIDLSDNSNDIALYAPNPFKDTKFVNRTYSKSLVDSDILYLVDGGEDLENIPLVPLLQKERDVDVIFALDNSADTNQSWPNGTSLVYTYERQFVEQGIDISFPYVPDQNTFVNLGLNKRPTFFGCDSHNMTNLSSIPPLIVYIPNSYHSFESNTSTFKMSYSTKERRSVVQNGFEAATMNNLTDDSQFKACIACAVIRRQQEKNGYNLPLECEGCFSRYCWNGTIANQTVNIPINTTAMSSFSTKSVTKTSSTSTSTKTGSFWDDWF</sequence>
<dbReference type="KEGG" id="tbl:TBLA_0B00550"/>
<dbReference type="GO" id="GO:0046475">
    <property type="term" value="P:glycerophospholipid catabolic process"/>
    <property type="evidence" value="ECO:0007669"/>
    <property type="project" value="TreeGrafter"/>
</dbReference>
<keyword evidence="13" id="KW-1185">Reference proteome</keyword>
<feature type="signal peptide" evidence="9">
    <location>
        <begin position="1"/>
        <end position="19"/>
    </location>
</feature>
<dbReference type="InterPro" id="IPR002642">
    <property type="entry name" value="LysoPLipase_cat_dom"/>
</dbReference>
<name>I2GXP7_HENB6</name>
<dbReference type="GO" id="GO:0005783">
    <property type="term" value="C:endoplasmic reticulum"/>
    <property type="evidence" value="ECO:0007669"/>
    <property type="project" value="TreeGrafter"/>
</dbReference>
<comment type="catalytic activity">
    <reaction evidence="9">
        <text>a 1-acyl-sn-glycero-3-phosphocholine + H2O = sn-glycerol 3-phosphocholine + a fatty acid + H(+)</text>
        <dbReference type="Rhea" id="RHEA:15177"/>
        <dbReference type="ChEBI" id="CHEBI:15377"/>
        <dbReference type="ChEBI" id="CHEBI:15378"/>
        <dbReference type="ChEBI" id="CHEBI:16870"/>
        <dbReference type="ChEBI" id="CHEBI:28868"/>
        <dbReference type="ChEBI" id="CHEBI:58168"/>
        <dbReference type="EC" id="3.1.1.5"/>
    </reaction>
</comment>
<dbReference type="OrthoDB" id="4084751at2759"/>
<accession>I2GXP7</accession>
<gene>
    <name evidence="12" type="primary">TBLA0B00550</name>
    <name evidence="12" type="ORF">TBLA_0B00550</name>
</gene>
<evidence type="ECO:0000256" key="1">
    <source>
        <dbReference type="ARBA" id="ARBA00008780"/>
    </source>
</evidence>
<dbReference type="Pfam" id="PF01735">
    <property type="entry name" value="PLA2_B"/>
    <property type="match status" value="1"/>
</dbReference>
<evidence type="ECO:0000256" key="7">
    <source>
        <dbReference type="ARBA" id="ARBA00023180"/>
    </source>
</evidence>
<feature type="chain" id="PRO_5005135823" description="Lysophospholipase" evidence="9">
    <location>
        <begin position="20"/>
        <end position="635"/>
    </location>
</feature>
<dbReference type="RefSeq" id="XP_004178418.1">
    <property type="nucleotide sequence ID" value="XM_004178370.1"/>
</dbReference>
<evidence type="ECO:0000256" key="4">
    <source>
        <dbReference type="ARBA" id="ARBA00022801"/>
    </source>
</evidence>
<evidence type="ECO:0000259" key="11">
    <source>
        <dbReference type="PROSITE" id="PS51210"/>
    </source>
</evidence>
<evidence type="ECO:0000256" key="3">
    <source>
        <dbReference type="ARBA" id="ARBA00022729"/>
    </source>
</evidence>
<feature type="compositionally biased region" description="Low complexity" evidence="10">
    <location>
        <begin position="616"/>
        <end position="629"/>
    </location>
</feature>
<protein>
    <recommendedName>
        <fullName evidence="2 9">Lysophospholipase</fullName>
        <ecNumber evidence="2 9">3.1.1.5</ecNumber>
    </recommendedName>
</protein>
<dbReference type="EMBL" id="HE806317">
    <property type="protein sequence ID" value="CCH58899.1"/>
    <property type="molecule type" value="Genomic_DNA"/>
</dbReference>
<dbReference type="Gene3D" id="3.40.1090.10">
    <property type="entry name" value="Cytosolic phospholipase A2 catalytic domain"/>
    <property type="match status" value="1"/>
</dbReference>
<dbReference type="SUPFAM" id="SSF52151">
    <property type="entry name" value="FabD/lysophospholipase-like"/>
    <property type="match status" value="1"/>
</dbReference>
<dbReference type="GO" id="GO:0005886">
    <property type="term" value="C:plasma membrane"/>
    <property type="evidence" value="ECO:0007669"/>
    <property type="project" value="TreeGrafter"/>
</dbReference>
<dbReference type="eggNOG" id="KOG1325">
    <property type="taxonomic scope" value="Eukaryota"/>
</dbReference>
<keyword evidence="7" id="KW-0325">Glycoprotein</keyword>
<dbReference type="SMART" id="SM00022">
    <property type="entry name" value="PLAc"/>
    <property type="match status" value="1"/>
</dbReference>
<dbReference type="PROSITE" id="PS51210">
    <property type="entry name" value="PLA2C"/>
    <property type="match status" value="1"/>
</dbReference>
<dbReference type="OMA" id="FGHINMS"/>
<dbReference type="GO" id="GO:0005829">
    <property type="term" value="C:cytosol"/>
    <property type="evidence" value="ECO:0007669"/>
    <property type="project" value="TreeGrafter"/>
</dbReference>
<evidence type="ECO:0000256" key="8">
    <source>
        <dbReference type="PROSITE-ProRule" id="PRU00555"/>
    </source>
</evidence>
<dbReference type="CDD" id="cd07203">
    <property type="entry name" value="cPLA2_Fungal_PLB"/>
    <property type="match status" value="1"/>
</dbReference>